<proteinExistence type="predicted"/>
<dbReference type="Proteomes" id="UP000697998">
    <property type="component" value="Unassembled WGS sequence"/>
</dbReference>
<evidence type="ECO:0000259" key="1">
    <source>
        <dbReference type="Pfam" id="PF12680"/>
    </source>
</evidence>
<organism evidence="2 3">
    <name type="scientific">Candidatus Accumulibacter proximus</name>
    <dbReference type="NCBI Taxonomy" id="2954385"/>
    <lineage>
        <taxon>Bacteria</taxon>
        <taxon>Pseudomonadati</taxon>
        <taxon>Pseudomonadota</taxon>
        <taxon>Betaproteobacteria</taxon>
        <taxon>Candidatus Accumulibacter</taxon>
    </lineage>
</organism>
<name>A0A935UFN0_9PROT</name>
<protein>
    <submittedName>
        <fullName evidence="2">Nuclear transport factor 2 family protein</fullName>
    </submittedName>
</protein>
<dbReference type="Pfam" id="PF12680">
    <property type="entry name" value="SnoaL_2"/>
    <property type="match status" value="1"/>
</dbReference>
<evidence type="ECO:0000313" key="2">
    <source>
        <dbReference type="EMBL" id="MBK7674812.1"/>
    </source>
</evidence>
<dbReference type="SUPFAM" id="SSF54427">
    <property type="entry name" value="NTF2-like"/>
    <property type="match status" value="1"/>
</dbReference>
<dbReference type="EMBL" id="JADJMH010000005">
    <property type="protein sequence ID" value="MBK7674812.1"/>
    <property type="molecule type" value="Genomic_DNA"/>
</dbReference>
<reference evidence="2 3" key="1">
    <citation type="submission" date="2020-10" db="EMBL/GenBank/DDBJ databases">
        <title>Connecting structure to function with the recovery of over 1000 high-quality activated sludge metagenome-assembled genomes encoding full-length rRNA genes using long-read sequencing.</title>
        <authorList>
            <person name="Singleton C.M."/>
            <person name="Petriglieri F."/>
            <person name="Kristensen J.M."/>
            <person name="Kirkegaard R.H."/>
            <person name="Michaelsen T.Y."/>
            <person name="Andersen M.H."/>
            <person name="Karst S.M."/>
            <person name="Dueholm M.S."/>
            <person name="Nielsen P.H."/>
            <person name="Albertsen M."/>
        </authorList>
    </citation>
    <scope>NUCLEOTIDE SEQUENCE [LARGE SCALE GENOMIC DNA]</scope>
    <source>
        <strain evidence="2">EsbW_18-Q3-R4-48_BATAC.285</strain>
    </source>
</reference>
<dbReference type="InterPro" id="IPR037401">
    <property type="entry name" value="SnoaL-like"/>
</dbReference>
<dbReference type="AlphaFoldDB" id="A0A935UFN0"/>
<feature type="domain" description="SnoaL-like" evidence="1">
    <location>
        <begin position="13"/>
        <end position="115"/>
    </location>
</feature>
<dbReference type="InterPro" id="IPR032710">
    <property type="entry name" value="NTF2-like_dom_sf"/>
</dbReference>
<gene>
    <name evidence="2" type="ORF">IPJ27_08570</name>
</gene>
<dbReference type="Gene3D" id="3.10.450.50">
    <property type="match status" value="1"/>
</dbReference>
<comment type="caution">
    <text evidence="2">The sequence shown here is derived from an EMBL/GenBank/DDBJ whole genome shotgun (WGS) entry which is preliminary data.</text>
</comment>
<accession>A0A935UFN0</accession>
<sequence length="145" mass="16853">MNNRLTVDALISFFEGLSPESVARFPEYYAADACFKDPFNEVRGLPPIQRIFMHMFSQVAEPRFVVLERVVDEQGALLVWELRYRPQGRWGKTKPQVIRGASHLRFNADNKVVWHRDYWDAAEELYAKLPGIGWLMRTLGRQLAA</sequence>
<evidence type="ECO:0000313" key="3">
    <source>
        <dbReference type="Proteomes" id="UP000697998"/>
    </source>
</evidence>